<evidence type="ECO:0000313" key="1">
    <source>
        <dbReference type="EMBL" id="PQQ13157.1"/>
    </source>
</evidence>
<gene>
    <name evidence="1" type="ORF">Pyn_19917</name>
</gene>
<dbReference type="EMBL" id="PJQY01000313">
    <property type="protein sequence ID" value="PQQ13157.1"/>
    <property type="molecule type" value="Genomic_DNA"/>
</dbReference>
<sequence>MMLFPQHPMGSAVRICATKACIRGGRGERKGTTTLSRGSRHDSGEMEFGQFRFEFWIWSLS</sequence>
<evidence type="ECO:0000313" key="2">
    <source>
        <dbReference type="Proteomes" id="UP000250321"/>
    </source>
</evidence>
<keyword evidence="2" id="KW-1185">Reference proteome</keyword>
<proteinExistence type="predicted"/>
<organism evidence="1 2">
    <name type="scientific">Prunus yedoensis var. nudiflora</name>
    <dbReference type="NCBI Taxonomy" id="2094558"/>
    <lineage>
        <taxon>Eukaryota</taxon>
        <taxon>Viridiplantae</taxon>
        <taxon>Streptophyta</taxon>
        <taxon>Embryophyta</taxon>
        <taxon>Tracheophyta</taxon>
        <taxon>Spermatophyta</taxon>
        <taxon>Magnoliopsida</taxon>
        <taxon>eudicotyledons</taxon>
        <taxon>Gunneridae</taxon>
        <taxon>Pentapetalae</taxon>
        <taxon>rosids</taxon>
        <taxon>fabids</taxon>
        <taxon>Rosales</taxon>
        <taxon>Rosaceae</taxon>
        <taxon>Amygdaloideae</taxon>
        <taxon>Amygdaleae</taxon>
        <taxon>Prunus</taxon>
    </lineage>
</organism>
<accession>A0A314Z4J5</accession>
<comment type="caution">
    <text evidence="1">The sequence shown here is derived from an EMBL/GenBank/DDBJ whole genome shotgun (WGS) entry which is preliminary data.</text>
</comment>
<dbReference type="Proteomes" id="UP000250321">
    <property type="component" value="Unassembled WGS sequence"/>
</dbReference>
<name>A0A314Z4J5_PRUYE</name>
<reference evidence="1 2" key="1">
    <citation type="submission" date="2018-02" db="EMBL/GenBank/DDBJ databases">
        <title>Draft genome of wild Prunus yedoensis var. nudiflora.</title>
        <authorList>
            <person name="Baek S."/>
            <person name="Kim J.-H."/>
            <person name="Choi K."/>
            <person name="Kim G.-B."/>
            <person name="Cho A."/>
            <person name="Jang H."/>
            <person name="Shin C.-H."/>
            <person name="Yu H.-J."/>
            <person name="Mun J.-H."/>
        </authorList>
    </citation>
    <scope>NUCLEOTIDE SEQUENCE [LARGE SCALE GENOMIC DNA]</scope>
    <source>
        <strain evidence="2">cv. Jeju island</strain>
        <tissue evidence="1">Leaf</tissue>
    </source>
</reference>
<protein>
    <submittedName>
        <fullName evidence="1">Uncharacterized protein</fullName>
    </submittedName>
</protein>
<dbReference type="AlphaFoldDB" id="A0A314Z4J5"/>